<comment type="caution">
    <text evidence="1">The sequence shown here is derived from an EMBL/GenBank/DDBJ whole genome shotgun (WGS) entry which is preliminary data.</text>
</comment>
<accession>A0ACB7IHQ1</accession>
<evidence type="ECO:0000313" key="2">
    <source>
        <dbReference type="Proteomes" id="UP000091857"/>
    </source>
</evidence>
<keyword evidence="2" id="KW-1185">Reference proteome</keyword>
<reference evidence="2" key="1">
    <citation type="journal article" date="2016" name="Nat. Biotechnol.">
        <title>Sequencing wild and cultivated cassava and related species reveals extensive interspecific hybridization and genetic diversity.</title>
        <authorList>
            <person name="Bredeson J.V."/>
            <person name="Lyons J.B."/>
            <person name="Prochnik S.E."/>
            <person name="Wu G.A."/>
            <person name="Ha C.M."/>
            <person name="Edsinger-Gonzales E."/>
            <person name="Grimwood J."/>
            <person name="Schmutz J."/>
            <person name="Rabbi I.Y."/>
            <person name="Egesi C."/>
            <person name="Nauluvula P."/>
            <person name="Lebot V."/>
            <person name="Ndunguru J."/>
            <person name="Mkamilo G."/>
            <person name="Bart R.S."/>
            <person name="Setter T.L."/>
            <person name="Gleadow R.M."/>
            <person name="Kulakow P."/>
            <person name="Ferguson M.E."/>
            <person name="Rounsley S."/>
            <person name="Rokhsar D.S."/>
        </authorList>
    </citation>
    <scope>NUCLEOTIDE SEQUENCE [LARGE SCALE GENOMIC DNA]</scope>
    <source>
        <strain evidence="2">cv. AM560-2</strain>
    </source>
</reference>
<gene>
    <name evidence="1" type="ORF">MANES_01G137501v8</name>
</gene>
<dbReference type="EMBL" id="CM004387">
    <property type="protein sequence ID" value="KAG8662726.1"/>
    <property type="molecule type" value="Genomic_DNA"/>
</dbReference>
<evidence type="ECO:0000313" key="1">
    <source>
        <dbReference type="EMBL" id="KAG8662726.1"/>
    </source>
</evidence>
<protein>
    <submittedName>
        <fullName evidence="1">Uncharacterized protein</fullName>
    </submittedName>
</protein>
<dbReference type="Proteomes" id="UP000091857">
    <property type="component" value="Chromosome 1"/>
</dbReference>
<organism evidence="1 2">
    <name type="scientific">Manihot esculenta</name>
    <name type="common">Cassava</name>
    <name type="synonym">Jatropha manihot</name>
    <dbReference type="NCBI Taxonomy" id="3983"/>
    <lineage>
        <taxon>Eukaryota</taxon>
        <taxon>Viridiplantae</taxon>
        <taxon>Streptophyta</taxon>
        <taxon>Embryophyta</taxon>
        <taxon>Tracheophyta</taxon>
        <taxon>Spermatophyta</taxon>
        <taxon>Magnoliopsida</taxon>
        <taxon>eudicotyledons</taxon>
        <taxon>Gunneridae</taxon>
        <taxon>Pentapetalae</taxon>
        <taxon>rosids</taxon>
        <taxon>fabids</taxon>
        <taxon>Malpighiales</taxon>
        <taxon>Euphorbiaceae</taxon>
        <taxon>Crotonoideae</taxon>
        <taxon>Manihoteae</taxon>
        <taxon>Manihot</taxon>
    </lineage>
</organism>
<name>A0ACB7IHQ1_MANES</name>
<proteinExistence type="predicted"/>
<sequence length="62" mass="7433">MQVEKNPNSSKKRMLNNLSQQRRNGKETVWWQPLHLPHIFPSDFHNAPDLPNNFHFSAIYYI</sequence>